<evidence type="ECO:0000256" key="1">
    <source>
        <dbReference type="SAM" id="Phobius"/>
    </source>
</evidence>
<name>A0AAD9DEK4_9STRA</name>
<comment type="caution">
    <text evidence="3">The sequence shown here is derived from an EMBL/GenBank/DDBJ whole genome shotgun (WGS) entry which is preliminary data.</text>
</comment>
<dbReference type="Proteomes" id="UP001224775">
    <property type="component" value="Unassembled WGS sequence"/>
</dbReference>
<keyword evidence="1" id="KW-0812">Transmembrane</keyword>
<dbReference type="GO" id="GO:0009773">
    <property type="term" value="P:photosynthetic electron transport in photosystem I"/>
    <property type="evidence" value="ECO:0007669"/>
    <property type="project" value="InterPro"/>
</dbReference>
<organism evidence="3 4">
    <name type="scientific">Skeletonema marinoi</name>
    <dbReference type="NCBI Taxonomy" id="267567"/>
    <lineage>
        <taxon>Eukaryota</taxon>
        <taxon>Sar</taxon>
        <taxon>Stramenopiles</taxon>
        <taxon>Ochrophyta</taxon>
        <taxon>Bacillariophyta</taxon>
        <taxon>Coscinodiscophyceae</taxon>
        <taxon>Thalassiosirophycidae</taxon>
        <taxon>Thalassiosirales</taxon>
        <taxon>Skeletonemataceae</taxon>
        <taxon>Skeletonema</taxon>
        <taxon>Skeletonema marinoi-dohrnii complex</taxon>
    </lineage>
</organism>
<keyword evidence="4" id="KW-1185">Reference proteome</keyword>
<feature type="transmembrane region" description="Helical" evidence="1">
    <location>
        <begin position="210"/>
        <end position="231"/>
    </location>
</feature>
<sequence>MSAATKSSIILALWAATTVLLQSSSCSAFSPSPLNRRTTTALNLDGPDPGTKLVSNRKEIAFDGSRFFETGVEDEDCIPTQEYCLVDPNSGAPIRLSVEEKERMFLDALQSYYVSGRQVMDDSEFDALKEDLAWNGSEVVNLNRREITYLEAMQAYIKGEPIMTDVEYDQLRDELRENGSSIAVDTEPKCYIESGVCTVTFQQDKFRNNLLYLPMLSIIGFLWLGIGYEILGGRVNPLVLTAFGAPVIGTVGKAITDTFIFPDNFVAYGPCPTCEAENRIYFGGILGVEGFDKQGKIKCKNCKSEVIVMKRSLRASTLPKN</sequence>
<dbReference type="InterPro" id="IPR039987">
    <property type="entry name" value="PGRL1"/>
</dbReference>
<reference evidence="3" key="1">
    <citation type="submission" date="2023-06" db="EMBL/GenBank/DDBJ databases">
        <title>Survivors Of The Sea: Transcriptome response of Skeletonema marinoi to long-term dormancy.</title>
        <authorList>
            <person name="Pinder M.I.M."/>
            <person name="Kourtchenko O."/>
            <person name="Robertson E.K."/>
            <person name="Larsson T."/>
            <person name="Maumus F."/>
            <person name="Osuna-Cruz C.M."/>
            <person name="Vancaester E."/>
            <person name="Stenow R."/>
            <person name="Vandepoele K."/>
            <person name="Ploug H."/>
            <person name="Bruchert V."/>
            <person name="Godhe A."/>
            <person name="Topel M."/>
        </authorList>
    </citation>
    <scope>NUCLEOTIDE SEQUENCE</scope>
    <source>
        <strain evidence="3">R05AC</strain>
    </source>
</reference>
<dbReference type="PANTHER" id="PTHR31032:SF1">
    <property type="entry name" value="PGR5-LIKE PROTEIN 1B, CHLOROPLASTIC"/>
    <property type="match status" value="1"/>
</dbReference>
<dbReference type="AlphaFoldDB" id="A0AAD9DEK4"/>
<evidence type="ECO:0000313" key="4">
    <source>
        <dbReference type="Proteomes" id="UP001224775"/>
    </source>
</evidence>
<evidence type="ECO:0000256" key="2">
    <source>
        <dbReference type="SAM" id="SignalP"/>
    </source>
</evidence>
<keyword evidence="2" id="KW-0732">Signal</keyword>
<accession>A0AAD9DEK4</accession>
<keyword evidence="1" id="KW-0472">Membrane</keyword>
<dbReference type="PANTHER" id="PTHR31032">
    <property type="entry name" value="PGR5-LIKE PROTEIN 1B, CHLOROPLASTIC"/>
    <property type="match status" value="1"/>
</dbReference>
<keyword evidence="1" id="KW-1133">Transmembrane helix</keyword>
<evidence type="ECO:0000313" key="3">
    <source>
        <dbReference type="EMBL" id="KAK1742813.1"/>
    </source>
</evidence>
<dbReference type="GO" id="GO:0009535">
    <property type="term" value="C:chloroplast thylakoid membrane"/>
    <property type="evidence" value="ECO:0007669"/>
    <property type="project" value="InterPro"/>
</dbReference>
<protein>
    <submittedName>
        <fullName evidence="3">PGR5-like protein</fullName>
    </submittedName>
</protein>
<proteinExistence type="predicted"/>
<feature type="signal peptide" evidence="2">
    <location>
        <begin position="1"/>
        <end position="28"/>
    </location>
</feature>
<dbReference type="EMBL" id="JATAAI010000010">
    <property type="protein sequence ID" value="KAK1742813.1"/>
    <property type="molecule type" value="Genomic_DNA"/>
</dbReference>
<feature type="chain" id="PRO_5042102095" evidence="2">
    <location>
        <begin position="29"/>
        <end position="321"/>
    </location>
</feature>
<gene>
    <name evidence="3" type="ORF">QTG54_006410</name>
</gene>
<dbReference type="GO" id="GO:0016730">
    <property type="term" value="F:oxidoreductase activity, acting on iron-sulfur proteins as donors"/>
    <property type="evidence" value="ECO:0007669"/>
    <property type="project" value="InterPro"/>
</dbReference>